<comment type="similarity">
    <text evidence="2 6">Belongs to the FPP/GGPP synthase family.</text>
</comment>
<dbReference type="CDD" id="cd00685">
    <property type="entry name" value="Trans_IPPS_HT"/>
    <property type="match status" value="1"/>
</dbReference>
<dbReference type="Pfam" id="PF00348">
    <property type="entry name" value="polyprenyl_synt"/>
    <property type="match status" value="1"/>
</dbReference>
<sequence>MTNFERTTDFPASVRLRLLELTEDLPRVLRPAVAPLVQRPGKGIRAALVEAAAAGSSARRSELVRLGALVELLHLASLVHDDVVDRAATRRGLPSAHEREGADVALLAGTACVALVGQEAADLGPRTAAAVSRCSANLALGQMMDVERAYDTELDAEDYVAMVVKKTGELFVLSCVLGAGSAGRDSSFVTAVAAFATEIGVCFQIQDDCKDFLPGDSGKPAGTDHKLGLYGLPTLHALRVRPAELEPLLLAPEMDATAVRRIRELVVASGGLDHAIGEARRHRESAFAALRPFEHEAAGKRLREVTDAVWMFS</sequence>
<dbReference type="GO" id="GO:0004659">
    <property type="term" value="F:prenyltransferase activity"/>
    <property type="evidence" value="ECO:0007669"/>
    <property type="project" value="InterPro"/>
</dbReference>
<dbReference type="EMBL" id="FOWC01000014">
    <property type="protein sequence ID" value="SFQ54134.1"/>
    <property type="molecule type" value="Genomic_DNA"/>
</dbReference>
<dbReference type="InterPro" id="IPR008949">
    <property type="entry name" value="Isoprenoid_synthase_dom_sf"/>
</dbReference>
<dbReference type="InterPro" id="IPR000092">
    <property type="entry name" value="Polyprenyl_synt"/>
</dbReference>
<dbReference type="STRING" id="112413.SAMN05421854_114203"/>
<organism evidence="7 8">
    <name type="scientific">Amycolatopsis rubida</name>
    <dbReference type="NCBI Taxonomy" id="112413"/>
    <lineage>
        <taxon>Bacteria</taxon>
        <taxon>Bacillati</taxon>
        <taxon>Actinomycetota</taxon>
        <taxon>Actinomycetes</taxon>
        <taxon>Pseudonocardiales</taxon>
        <taxon>Pseudonocardiaceae</taxon>
        <taxon>Amycolatopsis</taxon>
    </lineage>
</organism>
<comment type="cofactor">
    <cofactor evidence="1">
        <name>Mg(2+)</name>
        <dbReference type="ChEBI" id="CHEBI:18420"/>
    </cofactor>
</comment>
<accession>A0A1I5ZCG0</accession>
<evidence type="ECO:0000256" key="4">
    <source>
        <dbReference type="ARBA" id="ARBA00022723"/>
    </source>
</evidence>
<proteinExistence type="inferred from homology"/>
<evidence type="ECO:0000256" key="2">
    <source>
        <dbReference type="ARBA" id="ARBA00006706"/>
    </source>
</evidence>
<dbReference type="Proteomes" id="UP000199137">
    <property type="component" value="Unassembled WGS sequence"/>
</dbReference>
<evidence type="ECO:0000256" key="6">
    <source>
        <dbReference type="RuleBase" id="RU004466"/>
    </source>
</evidence>
<dbReference type="GO" id="GO:0046872">
    <property type="term" value="F:metal ion binding"/>
    <property type="evidence" value="ECO:0007669"/>
    <property type="project" value="UniProtKB-KW"/>
</dbReference>
<keyword evidence="5" id="KW-0460">Magnesium</keyword>
<evidence type="ECO:0000256" key="3">
    <source>
        <dbReference type="ARBA" id="ARBA00022679"/>
    </source>
</evidence>
<dbReference type="PANTHER" id="PTHR12001">
    <property type="entry name" value="GERANYLGERANYL PYROPHOSPHATE SYNTHASE"/>
    <property type="match status" value="1"/>
</dbReference>
<evidence type="ECO:0000256" key="5">
    <source>
        <dbReference type="ARBA" id="ARBA00022842"/>
    </source>
</evidence>
<dbReference type="InterPro" id="IPR033749">
    <property type="entry name" value="Polyprenyl_synt_CS"/>
</dbReference>
<dbReference type="SFLD" id="SFLDS00005">
    <property type="entry name" value="Isoprenoid_Synthase_Type_I"/>
    <property type="match status" value="1"/>
</dbReference>
<keyword evidence="4" id="KW-0479">Metal-binding</keyword>
<evidence type="ECO:0000256" key="1">
    <source>
        <dbReference type="ARBA" id="ARBA00001946"/>
    </source>
</evidence>
<protein>
    <submittedName>
        <fullName evidence="7">Heptaprenyl diphosphate synthase</fullName>
    </submittedName>
</protein>
<name>A0A1I5ZCG0_9PSEU</name>
<dbReference type="GO" id="GO:0008299">
    <property type="term" value="P:isoprenoid biosynthetic process"/>
    <property type="evidence" value="ECO:0007669"/>
    <property type="project" value="InterPro"/>
</dbReference>
<keyword evidence="3 6" id="KW-0808">Transferase</keyword>
<dbReference type="RefSeq" id="WP_167545575.1">
    <property type="nucleotide sequence ID" value="NZ_FOWC01000014.1"/>
</dbReference>
<dbReference type="AlphaFoldDB" id="A0A1I5ZCG0"/>
<dbReference type="PROSITE" id="PS00723">
    <property type="entry name" value="POLYPRENYL_SYNTHASE_1"/>
    <property type="match status" value="1"/>
</dbReference>
<reference evidence="7 8" key="1">
    <citation type="submission" date="2016-10" db="EMBL/GenBank/DDBJ databases">
        <authorList>
            <person name="de Groot N.N."/>
        </authorList>
    </citation>
    <scope>NUCLEOTIDE SEQUENCE [LARGE SCALE GENOMIC DNA]</scope>
    <source>
        <strain evidence="7 8">DSM 44637</strain>
    </source>
</reference>
<dbReference type="Gene3D" id="1.10.600.10">
    <property type="entry name" value="Farnesyl Diphosphate Synthase"/>
    <property type="match status" value="1"/>
</dbReference>
<evidence type="ECO:0000313" key="8">
    <source>
        <dbReference type="Proteomes" id="UP000199137"/>
    </source>
</evidence>
<dbReference type="PANTHER" id="PTHR12001:SF69">
    <property type="entry name" value="ALL TRANS-POLYPRENYL-DIPHOSPHATE SYNTHASE PDSS1"/>
    <property type="match status" value="1"/>
</dbReference>
<gene>
    <name evidence="7" type="ORF">SAMN05421854_114203</name>
</gene>
<evidence type="ECO:0000313" key="7">
    <source>
        <dbReference type="EMBL" id="SFQ54134.1"/>
    </source>
</evidence>
<dbReference type="SUPFAM" id="SSF48576">
    <property type="entry name" value="Terpenoid synthases"/>
    <property type="match status" value="1"/>
</dbReference>